<protein>
    <submittedName>
        <fullName evidence="2">Uncharacterized protein</fullName>
    </submittedName>
</protein>
<gene>
    <name evidence="2" type="ORF">X975_14476</name>
</gene>
<dbReference type="EMBL" id="KK119690">
    <property type="protein sequence ID" value="KFM76436.1"/>
    <property type="molecule type" value="Genomic_DNA"/>
</dbReference>
<feature type="coiled-coil region" evidence="1">
    <location>
        <begin position="34"/>
        <end position="68"/>
    </location>
</feature>
<dbReference type="OrthoDB" id="10254663at2759"/>
<evidence type="ECO:0000256" key="1">
    <source>
        <dbReference type="SAM" id="Coils"/>
    </source>
</evidence>
<keyword evidence="3" id="KW-1185">Reference proteome</keyword>
<organism evidence="2 3">
    <name type="scientific">Stegodyphus mimosarum</name>
    <name type="common">African social velvet spider</name>
    <dbReference type="NCBI Taxonomy" id="407821"/>
    <lineage>
        <taxon>Eukaryota</taxon>
        <taxon>Metazoa</taxon>
        <taxon>Ecdysozoa</taxon>
        <taxon>Arthropoda</taxon>
        <taxon>Chelicerata</taxon>
        <taxon>Arachnida</taxon>
        <taxon>Araneae</taxon>
        <taxon>Araneomorphae</taxon>
        <taxon>Entelegynae</taxon>
        <taxon>Eresoidea</taxon>
        <taxon>Eresidae</taxon>
        <taxon>Stegodyphus</taxon>
    </lineage>
</organism>
<dbReference type="Proteomes" id="UP000054359">
    <property type="component" value="Unassembled WGS sequence"/>
</dbReference>
<evidence type="ECO:0000313" key="2">
    <source>
        <dbReference type="EMBL" id="KFM76436.1"/>
    </source>
</evidence>
<dbReference type="AlphaFoldDB" id="A0A087UGE7"/>
<sequence>MQQKIKCCFFRLIRNQFVKLLDIMSYTQITKEIIEKLQEENSNLLETLHKAQDNIKFLEKQLADKDALIKILNN</sequence>
<keyword evidence="1" id="KW-0175">Coiled coil</keyword>
<feature type="non-terminal residue" evidence="2">
    <location>
        <position position="74"/>
    </location>
</feature>
<proteinExistence type="predicted"/>
<accession>A0A087UGE7</accession>
<reference evidence="2 3" key="1">
    <citation type="submission" date="2013-11" db="EMBL/GenBank/DDBJ databases">
        <title>Genome sequencing of Stegodyphus mimosarum.</title>
        <authorList>
            <person name="Bechsgaard J."/>
        </authorList>
    </citation>
    <scope>NUCLEOTIDE SEQUENCE [LARGE SCALE GENOMIC DNA]</scope>
</reference>
<name>A0A087UGE7_STEMI</name>
<evidence type="ECO:0000313" key="3">
    <source>
        <dbReference type="Proteomes" id="UP000054359"/>
    </source>
</evidence>